<dbReference type="InterPro" id="IPR041466">
    <property type="entry name" value="Dynein_AAA5_ext"/>
</dbReference>
<sequence length="3963" mass="465785">MNPSYRSSQRKLDGPIVKLRMRKILDISKIRKEEEQFQCMLDSYEPDQSVSFQDRTFYNRTFRSTSKSIRKEEDKKISEEYTLYGFSRIKTDRTPLILISRKQKRNQLIIDEDKEISNQEWFEKCKQMDPPQAKAQFYDKVTNSYIWYDVTVLDYVQQTKKFSVQKFPEGQTKNVTRLSIQFYNQNQDIFKQAQKEKDQIRSQKKIELKKIQEIINVNDVEVNKLPQNLKHRFIKKFQQNDRQGLLSKLLEEVNQIYTFDMKKCVFYKDLQKYKQLYFPLPKYQYYQKNQQLIESNQSFMQQNTIQVWQVMKQRCLRFNFQIIDLKELELPLQNIALLEYCQKNIKSYIYQVNLQRKYKQSEIQDVLQKKYSFLGKDQQAHMQSPLHRILRKLDLIYADFLKHLLSINTEAIFNIYQQFILQPNDSFYINTSTFLVLELQVKVIKQTKQKKQLVKKMERLTKQSFREKEQEVQKEEIEYDDKVTINLAEYDVIELLTFPQTQLIEQISKVNKMEGDIMTLLLLKKELALTQFDVESQIQQLNPTIQLIKSEYQKCEQVLKKFQKFEFILKRFKTTEVNQLLGIDTKRVPLSQLNFDEIDDKIKSLEQAKNEIINISSDSIKLGLFTLRLKGIKEFLINKADEQKKMIMNRIHEVIMFNIKNIGEQYEEVYKKGSHIPDTEQELIDLKLMLDEINVQFGKLRFEISQIMKYVNIFEENYFEYDNKIIESYYHLLYKPKDITQIIHKNKDVIQIKEKEFLKRLKQDESDFKETMFEIGELFNQIKQFNDYGQIKTYLPQVNQLTKSFNYAKEQISSFNIRQQMLSMQLTNQAELDSIIYQFKPYEKLWTLVSKFESQKDKWISGSFKSLNYQDMIWKLNQFASEIGSVSANFEVENDNLKNLLKGFRKALDSFKDILWVVEALAIEAFTKKPQFWRELFRECKISNFDPKDDFPFFVLLNRGILNFKEQVIQISIRAEKGWNIEKRLQEMHEKLSQVILEVNPYRETFIFKNLDEIQVILDEQFSVLTILKAQPHIKLSVGQANQLEYKILLIQETLDFGMKCQKQWMYLDPIFSSEDIQTKLVEETKNFKLVDQAFRKCMKEFKKEPLLWECVDNDKMKIDFSNGVMLLDQIQKSLTVYLEQKRIVFPRFYFVSDEELVQILSQTKDPTQIQNHIYKCFEAMHKLQFSATHAITGFQSSQEEKIKLFQDVKVMEGSRKGNVELWLLDLQSEMRNAIKNYSYQTLIDLISTKQEFIAKWPAQCILLANHIRWTRNTESAIRGQQKLNLGVFWEQLNKELHETVQLVRKENRIIPKTILEAMVVMEVHAKDIVQSLYKQNVETIFEFAWISQLRYYNEDNKNVSARMINVTVQYGFEYLGKITRLVMTSLTDRCQRTLLEALHMNYGGAPEGPAGTGKSETVKDLAKAVGMPCIVFNCSDGLNYIAMGKFFKGLASSGSWCCFDEFNRIDAEVLSVVAQQIYTIQKAIKEEKTNFIFEGENVQLIKTCAINVTMNPGYAGRTELPDNLKILFRPCAMMVPDYAMIAEIYLYSIGFQKARELSSKIVTCLKLCNEQLSSQEHYDFGMRTLKAVLNSAKSMFNETEEEICLNALINVNKPKFTDSDLLLFMAITQDLFPGIQLVEGDELSNLYDGCQDLDLQMDKEFFEKCVQLNNNINVRNGVMCIGQACAGKTSVLQTLSKSQDSLILKLNPKAITSDQLYGRLDPETKQWADGVAPILIRDNIDKQQKVWILFDGPVDSIWIENLNTVLDDNKKLCLTSGEILKIPDTMCMLFEIEDLKAASPATVSRCGMVYFLPINWYLIVQSIKLPKGYDQDYTIRRIRFFLDNTIAWVKSRHHVFIIYDSVNVLTCSFLKLLSKYLKEELASKNNDNLIIFCLIWSFGAAMDEQIRPQFNLFLNNLLETKISNLQTQFPADQQLELEVEVLDDYFQYCLNDGKWIKWIDTQAPQKIQGSMQFHEIFAQTADTLRNDYFCQIGLHFLFAGPTGTGKSLSMNKYQQFLITCSGQTTANRLQRLIETKINKRRKKGHFYAEEGQITIFVDDLNMPYREPEGSVPAVELLRQWMEMNGWYDLDSKEFKYICDITFLGAIHPTERNQITLRYLRFFNLLYIGGFNHQSLTTMLNVFGEWLIMNQVEEIRDLKNKLVEKTINLYQSVQKLLLPTPQKSHYIYNLRDIFKIFEGISKVKVIDNSAHLFKLWSHECLRVFSDRLIDDEDQTKFEQLIQDNLLQLEIEPIQTNNLIWSSCLNKQYEEVHDLSKLRERLILTLDKYNSSDSQNRLQLIFFNMAIIHIIRIVRILSNIYGHVLMIGMGGTGRSSLSKIANFIVFNKALKTIDSRSWNEQLLIQLKDTGLENEQNTILFNDSQFQSEYMLEDVCNLMSHGEVSHLFPPEERIKIQETTTYSQFVKNCKLNIHVILCMQPVGALYRKRLRTFPTIINCTTIDWFSTWPQDALESTAQQFLPKQLVQMGVDVHYKILQITERFKQELRRYFYVTPTQYLQMLQTFQIIQEQKMGQSQVFIEKFENGVEQIKKAENDVDRIKAKLFELQPKLQKANEENNQLLIKIQKRQEEADKKKQACESEEKICQQQSDEANQLRNSCQQALDNVLPLLAQATEALERITKDDMILLKSFTNPPVSAAIVMEGLAYAFEEDHLIKSKNKEPPVLQDYWDYAKKCLLNDKLIKRIKSLKLEQIRQISFKNIQKLQVFAKNPLFEKDRVFNASKAAGNLALWIRAVLESYMAVEIIEPKKAELKQAEEKLQAAEELVQDKKNALEIVLEELHKYQLEYNRAKAEKERIEEQVITISSQLQRAEQLIANLSEEKSRWNLKAQQYKENQKNIIGDCMLNSAIIAYLGVFPIQYREVCLEYWKSKLQEYNIQISINYSLQNQLSDPVQINRWLQQKLPNDQFSIDNAIIMKQSTRWPLMIDPQLQANEWIKNMENQKSLIIFNAMWPINQIQLQLQHAIQIGYAVLLENAGQTLDPLYEQILQFNQQRGQRNLYIKFGDKMIEYSSDFRFYITTKLSNPHYQPQVCVVVTMLNFQVTQEGLIDQMLNIVVKIDEPLKDEQRNKNISQYVLNKNKQIQTENLILKLLSEASGDLLENEVLIKTLQQSKDDAQEIEQRLQKLEHDQQIFNQIKSFYNQVGELVSNIYFIVNDLSIIEPTYLWSLEFYIQQYQRSIKEAQYGKQKRVQNIIERFLQHIYITINRSLLDKDKFIFRFLFCLKVLNIPTEQIRTCVIGPSITQTDLKMPSNYEWLTPKMWLGLVDLMEKYPKDFGWLCKDIQDNHQFWDGYFYSQQSYKIQIPQIVNQFSSLMLIKIIKPEQFINSFNELVRTLMGKQFLENIPFTFEQFYQESTPTTPLLCLIQPGSDARQEIISLADKLGYQDHIYTVSLGQGQIQLALKLIKNGLHQGKWVLLQNCHVAQSFMPELEQLFENQFKSQNINKEFRLWLTSQPTNLFPHNVLLKTLKLTYELPRGLKNNMLRSYFQQDQDKFEQCKKLEEWKNLFFSLTLFHACILERRKYGPLGWNVSYNFSQHDLEISKEQILYILNHQHEIQWDALQYLVAESNYGGRVTDPQDRKLLSILVNEFLNENTAKEDYIFSDYVKIPQQSNVSGYINYIQTLPIDDPPQLFGLHSNAEIYSSILQVDQISQEILQVLPRAVGAQQNTDFIVKQKCKEIIDLMPEQFNLQELEQKYPILSQNSLNTVLQQDVGRYNKLLRTINSSLSNLIKQIDGYINMSDDSQDIFGNIMDNQVPNEWLKASYQTTKPLATYIKDLLDRLSFIRKWITEGEPVTYWLGGLFFIQSFLTGILQNYARKHKIPIDEVKFDYEFHSSKPISKPEDGFYVEGIYIDGAKFDFKTNSIEEPENLILYYDAPIIHFKPTLEQQILQYYACPLYNTVQRRGNLTSTGGSANFICNIKVPIRQSDSHWTKRGVAMILQLN</sequence>
<dbReference type="Pfam" id="PF12775">
    <property type="entry name" value="AAA_7"/>
    <property type="match status" value="1"/>
</dbReference>
<feature type="domain" description="Dynein heavy chain C-terminal" evidence="23">
    <location>
        <begin position="3667"/>
        <end position="3960"/>
    </location>
</feature>
<feature type="coiled-coil region" evidence="13">
    <location>
        <begin position="2764"/>
        <end position="2854"/>
    </location>
</feature>
<evidence type="ECO:0000256" key="11">
    <source>
        <dbReference type="ARBA" id="ARBA00023212"/>
    </source>
</evidence>
<evidence type="ECO:0000256" key="10">
    <source>
        <dbReference type="ARBA" id="ARBA00023175"/>
    </source>
</evidence>
<dbReference type="GO" id="GO:0005524">
    <property type="term" value="F:ATP binding"/>
    <property type="evidence" value="ECO:0007669"/>
    <property type="project" value="UniProtKB-KW"/>
</dbReference>
<evidence type="ECO:0000313" key="24">
    <source>
        <dbReference type="EMBL" id="CAD8054710.1"/>
    </source>
</evidence>
<evidence type="ECO:0000256" key="4">
    <source>
        <dbReference type="ARBA" id="ARBA00022737"/>
    </source>
</evidence>
<dbReference type="FunFam" id="3.40.50.300:FF:000044">
    <property type="entry name" value="Dynein heavy chain 5, axonemal"/>
    <property type="match status" value="1"/>
</dbReference>
<keyword evidence="3" id="KW-0493">Microtubule</keyword>
<keyword evidence="2" id="KW-0963">Cytoplasm</keyword>
<keyword evidence="6" id="KW-0067">ATP-binding</keyword>
<dbReference type="FunFam" id="1.10.8.710:FF:000001">
    <property type="entry name" value="Dynein axonemal heavy chain 2"/>
    <property type="match status" value="1"/>
</dbReference>
<evidence type="ECO:0000256" key="9">
    <source>
        <dbReference type="ARBA" id="ARBA00023069"/>
    </source>
</evidence>
<dbReference type="GO" id="GO:0051959">
    <property type="term" value="F:dynein light intermediate chain binding"/>
    <property type="evidence" value="ECO:0007669"/>
    <property type="project" value="InterPro"/>
</dbReference>
<protein>
    <recommendedName>
        <fullName evidence="26">Dynein heavy chain</fullName>
    </recommendedName>
</protein>
<dbReference type="Pfam" id="PF12774">
    <property type="entry name" value="AAA_6"/>
    <property type="match status" value="1"/>
</dbReference>
<evidence type="ECO:0000259" key="19">
    <source>
        <dbReference type="Pfam" id="PF12781"/>
    </source>
</evidence>
<evidence type="ECO:0000256" key="12">
    <source>
        <dbReference type="ARBA" id="ARBA00023273"/>
    </source>
</evidence>
<feature type="domain" description="Dynein heavy chain AAA module D4" evidence="18">
    <location>
        <begin position="2297"/>
        <end position="2524"/>
    </location>
</feature>
<feature type="domain" description="Dynein heavy chain AAA 5 extension" evidence="20">
    <location>
        <begin position="1842"/>
        <end position="1960"/>
    </location>
</feature>
<dbReference type="GO" id="GO:0008569">
    <property type="term" value="F:minus-end-directed microtubule motor activity"/>
    <property type="evidence" value="ECO:0007669"/>
    <property type="project" value="InterPro"/>
</dbReference>
<evidence type="ECO:0000259" key="16">
    <source>
        <dbReference type="Pfam" id="PF12774"/>
    </source>
</evidence>
<dbReference type="Pfam" id="PF17857">
    <property type="entry name" value="AAA_lid_1"/>
    <property type="match status" value="1"/>
</dbReference>
<evidence type="ECO:0000259" key="18">
    <source>
        <dbReference type="Pfam" id="PF12780"/>
    </source>
</evidence>
<accession>A0A8S1KGT0</accession>
<comment type="subcellular location">
    <subcellularLocation>
        <location evidence="1">Cytoplasm</location>
        <location evidence="1">Cytoskeleton</location>
        <location evidence="1">Cilium axoneme</location>
    </subcellularLocation>
</comment>
<feature type="coiled-coil region" evidence="13">
    <location>
        <begin position="2541"/>
        <end position="2624"/>
    </location>
</feature>
<evidence type="ECO:0000256" key="3">
    <source>
        <dbReference type="ARBA" id="ARBA00022701"/>
    </source>
</evidence>
<evidence type="ECO:0000256" key="7">
    <source>
        <dbReference type="ARBA" id="ARBA00023017"/>
    </source>
</evidence>
<dbReference type="Pfam" id="PF12777">
    <property type="entry name" value="MT"/>
    <property type="match status" value="1"/>
</dbReference>
<dbReference type="PANTHER" id="PTHR45703:SF36">
    <property type="entry name" value="DYNEIN HEAVY CHAIN, CYTOPLASMIC"/>
    <property type="match status" value="1"/>
</dbReference>
<dbReference type="InterPro" id="IPR004273">
    <property type="entry name" value="Dynein_heavy_D6_P-loop"/>
</dbReference>
<evidence type="ECO:0000256" key="2">
    <source>
        <dbReference type="ARBA" id="ARBA00022490"/>
    </source>
</evidence>
<dbReference type="Proteomes" id="UP000692954">
    <property type="component" value="Unassembled WGS sequence"/>
</dbReference>
<dbReference type="InterPro" id="IPR024317">
    <property type="entry name" value="Dynein_heavy_chain_D4_dom"/>
</dbReference>
<dbReference type="Pfam" id="PF18199">
    <property type="entry name" value="Dynein_C"/>
    <property type="match status" value="1"/>
</dbReference>
<dbReference type="InterPro" id="IPR041658">
    <property type="entry name" value="AAA_lid_11"/>
</dbReference>
<dbReference type="PANTHER" id="PTHR45703">
    <property type="entry name" value="DYNEIN HEAVY CHAIN"/>
    <property type="match status" value="1"/>
</dbReference>
<evidence type="ECO:0000256" key="5">
    <source>
        <dbReference type="ARBA" id="ARBA00022741"/>
    </source>
</evidence>
<dbReference type="GO" id="GO:0030286">
    <property type="term" value="C:dynein complex"/>
    <property type="evidence" value="ECO:0007669"/>
    <property type="project" value="UniProtKB-KW"/>
</dbReference>
<dbReference type="GO" id="GO:0045505">
    <property type="term" value="F:dynein intermediate chain binding"/>
    <property type="evidence" value="ECO:0007669"/>
    <property type="project" value="InterPro"/>
</dbReference>
<evidence type="ECO:0000259" key="22">
    <source>
        <dbReference type="Pfam" id="PF18198"/>
    </source>
</evidence>
<evidence type="ECO:0000256" key="6">
    <source>
        <dbReference type="ARBA" id="ARBA00022840"/>
    </source>
</evidence>
<evidence type="ECO:0000259" key="14">
    <source>
        <dbReference type="Pfam" id="PF03028"/>
    </source>
</evidence>
<feature type="domain" description="Dynein heavy chain hydrolytic ATP-binding dynein motor region" evidence="16">
    <location>
        <begin position="1371"/>
        <end position="1690"/>
    </location>
</feature>
<dbReference type="Pfam" id="PF17852">
    <property type="entry name" value="Dynein_AAA_lid"/>
    <property type="match status" value="1"/>
</dbReference>
<dbReference type="FunFam" id="3.20.180.20:FF:000001">
    <property type="entry name" value="Dynein axonemal heavy chain 5"/>
    <property type="match status" value="1"/>
</dbReference>
<evidence type="ECO:0000259" key="21">
    <source>
        <dbReference type="Pfam" id="PF17857"/>
    </source>
</evidence>
<feature type="domain" description="Dynein heavy chain region D6 P-loop" evidence="14">
    <location>
        <begin position="3376"/>
        <end position="3490"/>
    </location>
</feature>
<dbReference type="GO" id="GO:0005874">
    <property type="term" value="C:microtubule"/>
    <property type="evidence" value="ECO:0007669"/>
    <property type="project" value="UniProtKB-KW"/>
</dbReference>
<evidence type="ECO:0000259" key="15">
    <source>
        <dbReference type="Pfam" id="PF08393"/>
    </source>
</evidence>
<keyword evidence="11" id="KW-0206">Cytoskeleton</keyword>
<keyword evidence="8 13" id="KW-0175">Coiled coil</keyword>
<feature type="domain" description="Dynein heavy chain AAA lid" evidence="22">
    <location>
        <begin position="3522"/>
        <end position="3658"/>
    </location>
</feature>
<evidence type="ECO:0000256" key="8">
    <source>
        <dbReference type="ARBA" id="ARBA00023054"/>
    </source>
</evidence>
<evidence type="ECO:0000259" key="17">
    <source>
        <dbReference type="Pfam" id="PF12777"/>
    </source>
</evidence>
<evidence type="ECO:0000256" key="1">
    <source>
        <dbReference type="ARBA" id="ARBA00004430"/>
    </source>
</evidence>
<feature type="domain" description="Dynein heavy chain ATP-binding dynein motor region" evidence="19">
    <location>
        <begin position="2916"/>
        <end position="3138"/>
    </location>
</feature>
<dbReference type="InterPro" id="IPR041589">
    <property type="entry name" value="DNAH3_AAA_lid_1"/>
</dbReference>
<comment type="caution">
    <text evidence="24">The sequence shown here is derived from an EMBL/GenBank/DDBJ whole genome shotgun (WGS) entry which is preliminary data.</text>
</comment>
<keyword evidence="7" id="KW-0243">Dynein</keyword>
<feature type="domain" description="Dynein heavy chain 3 AAA+ lid" evidence="21">
    <location>
        <begin position="2162"/>
        <end position="2242"/>
    </location>
</feature>
<dbReference type="FunFam" id="3.40.50.300:FF:000049">
    <property type="entry name" value="Dynein, axonemal, heavy chain 5"/>
    <property type="match status" value="1"/>
</dbReference>
<dbReference type="FunFam" id="3.10.490.20:FF:000009">
    <property type="entry name" value="Dynein heavy chain 4"/>
    <property type="match status" value="1"/>
</dbReference>
<feature type="domain" description="Dynein heavy chain linker" evidence="15">
    <location>
        <begin position="833"/>
        <end position="1238"/>
    </location>
</feature>
<reference evidence="24" key="1">
    <citation type="submission" date="2021-01" db="EMBL/GenBank/DDBJ databases">
        <authorList>
            <consortium name="Genoscope - CEA"/>
            <person name="William W."/>
        </authorList>
    </citation>
    <scope>NUCLEOTIDE SEQUENCE</scope>
</reference>
<evidence type="ECO:0000259" key="23">
    <source>
        <dbReference type="Pfam" id="PF18199"/>
    </source>
</evidence>
<organism evidence="24 25">
    <name type="scientific">Paramecium sonneborni</name>
    <dbReference type="NCBI Taxonomy" id="65129"/>
    <lineage>
        <taxon>Eukaryota</taxon>
        <taxon>Sar</taxon>
        <taxon>Alveolata</taxon>
        <taxon>Ciliophora</taxon>
        <taxon>Intramacronucleata</taxon>
        <taxon>Oligohymenophorea</taxon>
        <taxon>Peniculida</taxon>
        <taxon>Parameciidae</taxon>
        <taxon>Paramecium</taxon>
    </lineage>
</organism>
<evidence type="ECO:0000259" key="20">
    <source>
        <dbReference type="Pfam" id="PF17852"/>
    </source>
</evidence>
<keyword evidence="12" id="KW-0966">Cell projection</keyword>
<dbReference type="GO" id="GO:0007018">
    <property type="term" value="P:microtubule-based movement"/>
    <property type="evidence" value="ECO:0007669"/>
    <property type="project" value="InterPro"/>
</dbReference>
<evidence type="ECO:0000256" key="13">
    <source>
        <dbReference type="SAM" id="Coils"/>
    </source>
</evidence>
<gene>
    <name evidence="24" type="ORF">PSON_ATCC_30995.1.T0080432</name>
</gene>
<keyword evidence="10" id="KW-0505">Motor protein</keyword>
<dbReference type="Pfam" id="PF12781">
    <property type="entry name" value="AAA_9"/>
    <property type="match status" value="1"/>
</dbReference>
<keyword evidence="25" id="KW-1185">Reference proteome</keyword>
<dbReference type="OrthoDB" id="286107at2759"/>
<dbReference type="GO" id="GO:0005930">
    <property type="term" value="C:axoneme"/>
    <property type="evidence" value="ECO:0007669"/>
    <property type="project" value="UniProtKB-SubCell"/>
</dbReference>
<keyword evidence="4" id="KW-0677">Repeat</keyword>
<dbReference type="EMBL" id="CAJJDN010000008">
    <property type="protein sequence ID" value="CAD8054710.1"/>
    <property type="molecule type" value="Genomic_DNA"/>
</dbReference>
<keyword evidence="5" id="KW-0547">Nucleotide-binding</keyword>
<keyword evidence="9" id="KW-0969">Cilium</keyword>
<dbReference type="Pfam" id="PF12780">
    <property type="entry name" value="AAA_8"/>
    <property type="match status" value="1"/>
</dbReference>
<dbReference type="InterPro" id="IPR013602">
    <property type="entry name" value="Dynein_heavy_linker"/>
</dbReference>
<dbReference type="InterPro" id="IPR041228">
    <property type="entry name" value="Dynein_C"/>
</dbReference>
<dbReference type="InterPro" id="IPR035706">
    <property type="entry name" value="AAA_9"/>
</dbReference>
<dbReference type="Pfam" id="PF08393">
    <property type="entry name" value="DHC_N2"/>
    <property type="match status" value="1"/>
</dbReference>
<evidence type="ECO:0000313" key="25">
    <source>
        <dbReference type="Proteomes" id="UP000692954"/>
    </source>
</evidence>
<proteinExistence type="predicted"/>
<evidence type="ECO:0008006" key="26">
    <source>
        <dbReference type="Google" id="ProtNLM"/>
    </source>
</evidence>
<dbReference type="FunFam" id="3.40.50.300:FF:000153">
    <property type="entry name" value="Dynein axonemal heavy chain 1"/>
    <property type="match status" value="1"/>
</dbReference>
<name>A0A8S1KGT0_9CILI</name>
<dbReference type="InterPro" id="IPR035699">
    <property type="entry name" value="AAA_6"/>
</dbReference>
<dbReference type="Pfam" id="PF18198">
    <property type="entry name" value="AAA_lid_11"/>
    <property type="match status" value="1"/>
</dbReference>
<dbReference type="Pfam" id="PF03028">
    <property type="entry name" value="Dynein_heavy"/>
    <property type="match status" value="1"/>
</dbReference>
<dbReference type="InterPro" id="IPR024743">
    <property type="entry name" value="Dynein_HC_stalk"/>
</dbReference>
<dbReference type="InterPro" id="IPR026983">
    <property type="entry name" value="DHC"/>
</dbReference>
<feature type="domain" description="Dynein heavy chain coiled coil stalk" evidence="17">
    <location>
        <begin position="2539"/>
        <end position="2885"/>
    </location>
</feature>
<feature type="coiled-coil region" evidence="13">
    <location>
        <begin position="3121"/>
        <end position="3155"/>
    </location>
</feature>